<accession>A5BH61</accession>
<dbReference type="InterPro" id="IPR025602">
    <property type="entry name" value="BCP1_family"/>
</dbReference>
<protein>
    <recommendedName>
        <fullName evidence="3">Protein BCCIP-like</fullName>
    </recommendedName>
</protein>
<evidence type="ECO:0000313" key="2">
    <source>
        <dbReference type="EMBL" id="CAN67930.1"/>
    </source>
</evidence>
<dbReference type="PANTHER" id="PTHR13261:SF0">
    <property type="entry name" value="BRCA2 AND CDKN1A-INTERACTING PROTEIN"/>
    <property type="match status" value="1"/>
</dbReference>
<organism evidence="2">
    <name type="scientific">Vitis vinifera</name>
    <name type="common">Grape</name>
    <dbReference type="NCBI Taxonomy" id="29760"/>
    <lineage>
        <taxon>Eukaryota</taxon>
        <taxon>Viridiplantae</taxon>
        <taxon>Streptophyta</taxon>
        <taxon>Embryophyta</taxon>
        <taxon>Tracheophyta</taxon>
        <taxon>Spermatophyta</taxon>
        <taxon>Magnoliopsida</taxon>
        <taxon>eudicotyledons</taxon>
        <taxon>Gunneridae</taxon>
        <taxon>Pentapetalae</taxon>
        <taxon>rosids</taxon>
        <taxon>Vitales</taxon>
        <taxon>Vitaceae</taxon>
        <taxon>Viteae</taxon>
        <taxon>Vitis</taxon>
    </lineage>
</organism>
<name>A5BH61_VITVI</name>
<evidence type="ECO:0008006" key="3">
    <source>
        <dbReference type="Google" id="ProtNLM"/>
    </source>
</evidence>
<evidence type="ECO:0000256" key="1">
    <source>
        <dbReference type="ARBA" id="ARBA00006781"/>
    </source>
</evidence>
<proteinExistence type="inferred from homology"/>
<dbReference type="PANTHER" id="PTHR13261">
    <property type="entry name" value="BRCA2 AND CDKN1A INTERACTING PROTEIN"/>
    <property type="match status" value="1"/>
</dbReference>
<dbReference type="ExpressionAtlas" id="A5BH61">
    <property type="expression patterns" value="baseline and differential"/>
</dbReference>
<comment type="similarity">
    <text evidence="1">Belongs to the BCP1 family.</text>
</comment>
<reference evidence="2" key="1">
    <citation type="journal article" date="2007" name="PLoS ONE">
        <title>The first genome sequence of an elite grapevine cultivar (Pinot noir Vitis vinifera L.): coping with a highly heterozygous genome.</title>
        <authorList>
            <person name="Velasco R."/>
            <person name="Zharkikh A."/>
            <person name="Troggio M."/>
            <person name="Cartwright D.A."/>
            <person name="Cestaro A."/>
            <person name="Pruss D."/>
            <person name="Pindo M."/>
            <person name="FitzGerald L.M."/>
            <person name="Vezzulli S."/>
            <person name="Reid J."/>
            <person name="Malacarne G."/>
            <person name="Iliev D."/>
            <person name="Coppola G."/>
            <person name="Wardell B."/>
            <person name="Micheletti D."/>
            <person name="Macalma T."/>
            <person name="Facci M."/>
            <person name="Mitchell J.T."/>
            <person name="Perazzolli M."/>
            <person name="Eldredge G."/>
            <person name="Gatto P."/>
            <person name="Oyzerski R."/>
            <person name="Moretto M."/>
            <person name="Gutin N."/>
            <person name="Stefanini M."/>
            <person name="Chen Y."/>
            <person name="Segala C."/>
            <person name="Davenport C."/>
            <person name="Dematte L."/>
            <person name="Mraz A."/>
            <person name="Battilana J."/>
            <person name="Stormo K."/>
            <person name="Costa F."/>
            <person name="Tao Q."/>
            <person name="Si-Ammour A."/>
            <person name="Harkins T."/>
            <person name="Lackey A."/>
            <person name="Perbost C."/>
            <person name="Taillon B."/>
            <person name="Stella A."/>
            <person name="Solovyev V."/>
            <person name="Fawcett J.A."/>
            <person name="Sterck L."/>
            <person name="Vandepoele K."/>
            <person name="Grando S.M."/>
            <person name="Toppo S."/>
            <person name="Moser C."/>
            <person name="Lanchbury J."/>
            <person name="Bogden R."/>
            <person name="Skolnick M."/>
            <person name="Sgaramella V."/>
            <person name="Bhatnagar S.K."/>
            <person name="Fontana P."/>
            <person name="Gutin A."/>
            <person name="Van de Peer Y."/>
            <person name="Salamini F."/>
            <person name="Viola R."/>
        </authorList>
    </citation>
    <scope>NUCLEOTIDE SEQUENCE</scope>
</reference>
<gene>
    <name evidence="2" type="ORF">VITISV_007905</name>
</gene>
<dbReference type="AlphaFoldDB" id="A5BH61"/>
<dbReference type="EMBL" id="AM459432">
    <property type="protein sequence ID" value="CAN67930.1"/>
    <property type="molecule type" value="Genomic_DNA"/>
</dbReference>
<sequence>MSWIYVFYTVVCYIRLPRFLNCPTRLIVSTSPPLLVIPYKQVKEMPRKPARRRRRQLLRPLPFSFSPFSRTVSQVASYCKVNHQIHVSKLDRKSPPNAAGNRFINHTLEEKSARSESSEEDSSEVVAQADFAFFDPKPDDFHGVKILLQTYLDNKQWDLSGFVDLILGNTTIFSCQDHKCIMELKEFLLKVGPEEDVKDSLRLLLGEEAHNVGLSVSQCVVNLPPQLLPPLCDALFDEVSWATEDEPTVELRSSFSFKIYLLISRIYKHKNADQKKGPRGDVDEAIIYIKLEDEIFHKLRNYQLMWLVMAIEADKASTFWKELHTLLDEPRGHEKLRDFFFLSNSKTESIMKLPHFREAYNEDAKMDDTRCLNSRLTALCYITPHVKKNLRGPRVFGYIQHDSPVPREAMFLAPERRDKTSIIFIQKTWCTA</sequence>
<dbReference type="Pfam" id="PF13862">
    <property type="entry name" value="BCCIP"/>
    <property type="match status" value="2"/>
</dbReference>